<keyword evidence="5" id="KW-0677">Repeat</keyword>
<dbReference type="RefSeq" id="XP_024912312.1">
    <property type="nucleotide sequence ID" value="XM_025056544.1"/>
</dbReference>
<dbReference type="Pfam" id="PF00098">
    <property type="entry name" value="zf-CCHC"/>
    <property type="match status" value="1"/>
</dbReference>
<evidence type="ECO:0000256" key="12">
    <source>
        <dbReference type="SAM" id="MobiDB-lite"/>
    </source>
</evidence>
<dbReference type="GO" id="GO:0008270">
    <property type="term" value="F:zinc ion binding"/>
    <property type="evidence" value="ECO:0007669"/>
    <property type="project" value="UniProtKB-KW"/>
</dbReference>
<feature type="region of interest" description="Disordered" evidence="12">
    <location>
        <begin position="366"/>
        <end position="387"/>
    </location>
</feature>
<evidence type="ECO:0000256" key="3">
    <source>
        <dbReference type="ARBA" id="ARBA00022490"/>
    </source>
</evidence>
<feature type="compositionally biased region" description="Basic and acidic residues" evidence="12">
    <location>
        <begin position="179"/>
        <end position="188"/>
    </location>
</feature>
<dbReference type="InParanoid" id="A0A3P8WD01"/>
<reference evidence="15 16" key="1">
    <citation type="journal article" date="2014" name="Nat. Genet.">
        <title>Whole-genome sequence of a flatfish provides insights into ZW sex chromosome evolution and adaptation to a benthic lifestyle.</title>
        <authorList>
            <person name="Chen S."/>
            <person name="Zhang G."/>
            <person name="Shao C."/>
            <person name="Huang Q."/>
            <person name="Liu G."/>
            <person name="Zhang P."/>
            <person name="Song W."/>
            <person name="An N."/>
            <person name="Chalopin D."/>
            <person name="Volff J.N."/>
            <person name="Hong Y."/>
            <person name="Li Q."/>
            <person name="Sha Z."/>
            <person name="Zhou H."/>
            <person name="Xie M."/>
            <person name="Yu Q."/>
            <person name="Liu Y."/>
            <person name="Xiang H."/>
            <person name="Wang N."/>
            <person name="Wu K."/>
            <person name="Yang C."/>
            <person name="Zhou Q."/>
            <person name="Liao X."/>
            <person name="Yang L."/>
            <person name="Hu Q."/>
            <person name="Zhang J."/>
            <person name="Meng L."/>
            <person name="Jin L."/>
            <person name="Tian Y."/>
            <person name="Lian J."/>
            <person name="Yang J."/>
            <person name="Miao G."/>
            <person name="Liu S."/>
            <person name="Liang Z."/>
            <person name="Yan F."/>
            <person name="Li Y."/>
            <person name="Sun B."/>
            <person name="Zhang H."/>
            <person name="Zhang J."/>
            <person name="Zhu Y."/>
            <person name="Du M."/>
            <person name="Zhao Y."/>
            <person name="Schartl M."/>
            <person name="Tang Q."/>
            <person name="Wang J."/>
        </authorList>
    </citation>
    <scope>NUCLEOTIDE SEQUENCE</scope>
</reference>
<keyword evidence="6 11" id="KW-0694">RNA-binding</keyword>
<dbReference type="InterPro" id="IPR035979">
    <property type="entry name" value="RBD_domain_sf"/>
</dbReference>
<evidence type="ECO:0000256" key="2">
    <source>
        <dbReference type="ARBA" id="ARBA00004496"/>
    </source>
</evidence>
<feature type="domain" description="RRM" evidence="13">
    <location>
        <begin position="78"/>
        <end position="148"/>
    </location>
</feature>
<organism evidence="15 16">
    <name type="scientific">Cynoglossus semilaevis</name>
    <name type="common">Tongue sole</name>
    <dbReference type="NCBI Taxonomy" id="244447"/>
    <lineage>
        <taxon>Eukaryota</taxon>
        <taxon>Metazoa</taxon>
        <taxon>Chordata</taxon>
        <taxon>Craniata</taxon>
        <taxon>Vertebrata</taxon>
        <taxon>Euteleostomi</taxon>
        <taxon>Actinopterygii</taxon>
        <taxon>Neopterygii</taxon>
        <taxon>Teleostei</taxon>
        <taxon>Neoteleostei</taxon>
        <taxon>Acanthomorphata</taxon>
        <taxon>Carangaria</taxon>
        <taxon>Pleuronectiformes</taxon>
        <taxon>Pleuronectoidei</taxon>
        <taxon>Cynoglossidae</taxon>
        <taxon>Cynoglossinae</taxon>
        <taxon>Cynoglossus</taxon>
    </lineage>
</organism>
<feature type="domain" description="CCHC-type" evidence="14">
    <location>
        <begin position="162"/>
        <end position="176"/>
    </location>
</feature>
<dbReference type="CDD" id="cd12343">
    <property type="entry name" value="RRM1_2_CoAA_like"/>
    <property type="match status" value="1"/>
</dbReference>
<dbReference type="OrthoDB" id="79941at2759"/>
<dbReference type="SUPFAM" id="SSF54928">
    <property type="entry name" value="RNA-binding domain, RBD"/>
    <property type="match status" value="2"/>
</dbReference>
<dbReference type="InterPro" id="IPR050907">
    <property type="entry name" value="SRSF"/>
</dbReference>
<dbReference type="Gene3D" id="4.10.60.10">
    <property type="entry name" value="Zinc finger, CCHC-type"/>
    <property type="match status" value="1"/>
</dbReference>
<dbReference type="SMART" id="SM00343">
    <property type="entry name" value="ZnF_C2HC"/>
    <property type="match status" value="1"/>
</dbReference>
<reference evidence="15" key="2">
    <citation type="submission" date="2025-08" db="UniProtKB">
        <authorList>
            <consortium name="Ensembl"/>
        </authorList>
    </citation>
    <scope>IDENTIFICATION</scope>
</reference>
<evidence type="ECO:0000313" key="15">
    <source>
        <dbReference type="Ensembl" id="ENSCSEP00000022525.1"/>
    </source>
</evidence>
<evidence type="ECO:0000256" key="5">
    <source>
        <dbReference type="ARBA" id="ARBA00022737"/>
    </source>
</evidence>
<dbReference type="Pfam" id="PF00076">
    <property type="entry name" value="RRM_1"/>
    <property type="match status" value="2"/>
</dbReference>
<dbReference type="Gene3D" id="3.30.70.330">
    <property type="match status" value="2"/>
</dbReference>
<dbReference type="Proteomes" id="UP000265120">
    <property type="component" value="Chromosome 1"/>
</dbReference>
<sequence>MVKIFIGNLACNTTAEELRELFEKYGKVTECDVVKNYGFVHMSAMADAEKAIENLHQHELHGWRMNVELSKGRPKSTTKLHVSNINPDVTTEMLRVRFEEFGPVVECDIVKDYAFIHMEQVEDAMEAISKLDNTAFKGKLMSVQLSTSRLRTAPGMGNHTGCYVCGKHGHWSKDCPLDRTGSHDDSMRSHSGRAPPRSPPGYGRGAYGMTSHPSADYVGGSAYSQGSYLDGIPPPPAPPRRVGGYGSEASSRYASRPAASYTERPSAYESDRPYSSIDYYEKYRARPYGSSYFEDRRVPYVPPPPPPPPSMSKLSSGVDPYRPVLPPTSAAAAAAAYYPRDHSPIRRMPDSTPAYAYERTRLSPVSSRSSYAVPRSKDHYTQRYAPY</sequence>
<dbReference type="GO" id="GO:0005737">
    <property type="term" value="C:cytoplasm"/>
    <property type="evidence" value="ECO:0007669"/>
    <property type="project" value="UniProtKB-SubCell"/>
</dbReference>
<evidence type="ECO:0000256" key="11">
    <source>
        <dbReference type="PROSITE-ProRule" id="PRU00176"/>
    </source>
</evidence>
<dbReference type="Ensembl" id="ENSCSET00000022814.1">
    <property type="protein sequence ID" value="ENSCSEP00000022525.1"/>
    <property type="gene ID" value="ENSCSEG00000014359.1"/>
</dbReference>
<dbReference type="GeneID" id="103391577"/>
<keyword evidence="3" id="KW-0963">Cytoplasm</keyword>
<evidence type="ECO:0000313" key="16">
    <source>
        <dbReference type="Proteomes" id="UP000265120"/>
    </source>
</evidence>
<keyword evidence="4" id="KW-0597">Phosphoprotein</keyword>
<protein>
    <recommendedName>
        <fullName evidence="8">RNA-binding protein 14</fullName>
    </recommendedName>
    <alternativeName>
        <fullName evidence="9">RNA-binding motif protein 14</fullName>
    </alternativeName>
</protein>
<dbReference type="RefSeq" id="XP_024912329.1">
    <property type="nucleotide sequence ID" value="XM_025056561.1"/>
</dbReference>
<feature type="compositionally biased region" description="Low complexity" evidence="12">
    <location>
        <begin position="249"/>
        <end position="261"/>
    </location>
</feature>
<proteinExistence type="predicted"/>
<dbReference type="FunFam" id="3.30.70.330:FF:000046">
    <property type="entry name" value="RNA-binding protein 14 isoform X1"/>
    <property type="match status" value="1"/>
</dbReference>
<keyword evidence="7" id="KW-0539">Nucleus</keyword>
<evidence type="ECO:0000256" key="4">
    <source>
        <dbReference type="ARBA" id="ARBA00022553"/>
    </source>
</evidence>
<evidence type="ECO:0000256" key="7">
    <source>
        <dbReference type="ARBA" id="ARBA00023242"/>
    </source>
</evidence>
<dbReference type="GO" id="GO:0098534">
    <property type="term" value="P:centriole assembly"/>
    <property type="evidence" value="ECO:0007669"/>
    <property type="project" value="UniProtKB-ARBA"/>
</dbReference>
<evidence type="ECO:0000256" key="8">
    <source>
        <dbReference type="ARBA" id="ARBA00067851"/>
    </source>
</evidence>
<comment type="subcellular location">
    <subcellularLocation>
        <location evidence="2">Cytoplasm</location>
    </subcellularLocation>
    <subcellularLocation>
        <location evidence="1">Nucleus</location>
    </subcellularLocation>
</comment>
<dbReference type="PROSITE" id="PS50102">
    <property type="entry name" value="RRM"/>
    <property type="match status" value="2"/>
</dbReference>
<keyword evidence="10" id="KW-0862">Zinc</keyword>
<dbReference type="RefSeq" id="XP_008326099.1">
    <property type="nucleotide sequence ID" value="XM_008327877.3"/>
</dbReference>
<dbReference type="InterPro" id="IPR001878">
    <property type="entry name" value="Znf_CCHC"/>
</dbReference>
<dbReference type="GeneTree" id="ENSGT00940000164485"/>
<dbReference type="InterPro" id="IPR012677">
    <property type="entry name" value="Nucleotide-bd_a/b_plait_sf"/>
</dbReference>
<dbReference type="RefSeq" id="XP_024912318.1">
    <property type="nucleotide sequence ID" value="XM_025056550.1"/>
</dbReference>
<accession>A0A3P8WD01</accession>
<dbReference type="GO" id="GO:0003723">
    <property type="term" value="F:RNA binding"/>
    <property type="evidence" value="ECO:0007669"/>
    <property type="project" value="UniProtKB-UniRule"/>
</dbReference>
<keyword evidence="10" id="KW-0863">Zinc-finger</keyword>
<evidence type="ECO:0000256" key="10">
    <source>
        <dbReference type="PROSITE-ProRule" id="PRU00047"/>
    </source>
</evidence>
<evidence type="ECO:0000256" key="9">
    <source>
        <dbReference type="ARBA" id="ARBA00075694"/>
    </source>
</evidence>
<dbReference type="SMART" id="SM00360">
    <property type="entry name" value="RRM"/>
    <property type="match status" value="2"/>
</dbReference>
<dbReference type="AlphaFoldDB" id="A0A3P8WD01"/>
<dbReference type="GO" id="GO:0005634">
    <property type="term" value="C:nucleus"/>
    <property type="evidence" value="ECO:0007669"/>
    <property type="project" value="UniProtKB-SubCell"/>
</dbReference>
<dbReference type="InterPro" id="IPR000504">
    <property type="entry name" value="RRM_dom"/>
</dbReference>
<evidence type="ECO:0000259" key="13">
    <source>
        <dbReference type="PROSITE" id="PS50102"/>
    </source>
</evidence>
<dbReference type="PANTHER" id="PTHR23147">
    <property type="entry name" value="SERINE/ARGININE RICH SPLICING FACTOR"/>
    <property type="match status" value="1"/>
</dbReference>
<feature type="region of interest" description="Disordered" evidence="12">
    <location>
        <begin position="228"/>
        <end position="272"/>
    </location>
</feature>
<feature type="domain" description="RRM" evidence="13">
    <location>
        <begin position="2"/>
        <end position="72"/>
    </location>
</feature>
<dbReference type="STRING" id="244447.ENSCSEP00000022525"/>
<dbReference type="GO" id="GO:0010467">
    <property type="term" value="P:gene expression"/>
    <property type="evidence" value="ECO:0007669"/>
    <property type="project" value="UniProtKB-ARBA"/>
</dbReference>
<evidence type="ECO:0000256" key="6">
    <source>
        <dbReference type="ARBA" id="ARBA00022884"/>
    </source>
</evidence>
<dbReference type="OMA" id="HTGCYVC"/>
<keyword evidence="10" id="KW-0479">Metal-binding</keyword>
<keyword evidence="16" id="KW-1185">Reference proteome</keyword>
<feature type="region of interest" description="Disordered" evidence="12">
    <location>
        <begin position="179"/>
        <end position="210"/>
    </location>
</feature>
<reference evidence="15" key="3">
    <citation type="submission" date="2025-09" db="UniProtKB">
        <authorList>
            <consortium name="Ensembl"/>
        </authorList>
    </citation>
    <scope>IDENTIFICATION</scope>
</reference>
<evidence type="ECO:0000256" key="1">
    <source>
        <dbReference type="ARBA" id="ARBA00004123"/>
    </source>
</evidence>
<evidence type="ECO:0000259" key="14">
    <source>
        <dbReference type="PROSITE" id="PS50158"/>
    </source>
</evidence>
<name>A0A3P8WD01_CYNSE</name>
<dbReference type="PROSITE" id="PS50158">
    <property type="entry name" value="ZF_CCHC"/>
    <property type="match status" value="1"/>
</dbReference>
<dbReference type="RefSeq" id="XP_024912327.1">
    <property type="nucleotide sequence ID" value="XM_025056559.1"/>
</dbReference>
<dbReference type="KEGG" id="csem:103391577"/>